<reference evidence="5 6" key="1">
    <citation type="journal article" date="2023" name="Commun. Biol.">
        <title>Genome analysis of Parmales, the sister group of diatoms, reveals the evolutionary specialization of diatoms from phago-mixotrophs to photoautotrophs.</title>
        <authorList>
            <person name="Ban H."/>
            <person name="Sato S."/>
            <person name="Yoshikawa S."/>
            <person name="Yamada K."/>
            <person name="Nakamura Y."/>
            <person name="Ichinomiya M."/>
            <person name="Sato N."/>
            <person name="Blanc-Mathieu R."/>
            <person name="Endo H."/>
            <person name="Kuwata A."/>
            <person name="Ogata H."/>
        </authorList>
    </citation>
    <scope>NUCLEOTIDE SEQUENCE [LARGE SCALE GENOMIC DNA]</scope>
</reference>
<evidence type="ECO:0000313" key="6">
    <source>
        <dbReference type="Proteomes" id="UP001165060"/>
    </source>
</evidence>
<organism evidence="5 6">
    <name type="scientific">Tetraparma gracilis</name>
    <dbReference type="NCBI Taxonomy" id="2962635"/>
    <lineage>
        <taxon>Eukaryota</taxon>
        <taxon>Sar</taxon>
        <taxon>Stramenopiles</taxon>
        <taxon>Ochrophyta</taxon>
        <taxon>Bolidophyceae</taxon>
        <taxon>Parmales</taxon>
        <taxon>Triparmaceae</taxon>
        <taxon>Tetraparma</taxon>
    </lineage>
</organism>
<comment type="caution">
    <text evidence="5">The sequence shown here is derived from an EMBL/GenBank/DDBJ whole genome shotgun (WGS) entry which is preliminary data.</text>
</comment>
<feature type="transmembrane region" description="Helical" evidence="4">
    <location>
        <begin position="62"/>
        <end position="84"/>
    </location>
</feature>
<name>A0ABQ6MUP1_9STRA</name>
<evidence type="ECO:0000256" key="1">
    <source>
        <dbReference type="ARBA" id="ARBA00004370"/>
    </source>
</evidence>
<evidence type="ECO:0000256" key="2">
    <source>
        <dbReference type="ARBA" id="ARBA00022692"/>
    </source>
</evidence>
<dbReference type="SUPFAM" id="SSF103506">
    <property type="entry name" value="Mitochondrial carrier"/>
    <property type="match status" value="1"/>
</dbReference>
<keyword evidence="2 4" id="KW-0812">Transmembrane</keyword>
<sequence length="160" mass="16867">MWGAASLLYPPLSTANNPALTVPASAVTGLAAACALHPFDFVRGSMQPALSTTTKTSFARSFVRTIPLSTSAFTTFAFGTFFTFRDPEDKLSRFKWAIVSSGLGAFAEVPLDQAKIQMAGGMGRAAVLASTRVPLGALMLFACDTAIVQNVAKPLQQPPH</sequence>
<gene>
    <name evidence="5" type="ORF">TeGR_g5017</name>
</gene>
<evidence type="ECO:0000313" key="5">
    <source>
        <dbReference type="EMBL" id="GMI32771.1"/>
    </source>
</evidence>
<evidence type="ECO:0000256" key="3">
    <source>
        <dbReference type="ARBA" id="ARBA00023136"/>
    </source>
</evidence>
<dbReference type="EMBL" id="BRYB01001749">
    <property type="protein sequence ID" value="GMI32771.1"/>
    <property type="molecule type" value="Genomic_DNA"/>
</dbReference>
<accession>A0ABQ6MUP1</accession>
<keyword evidence="3 4" id="KW-0472">Membrane</keyword>
<dbReference type="Proteomes" id="UP001165060">
    <property type="component" value="Unassembled WGS sequence"/>
</dbReference>
<protein>
    <submittedName>
        <fullName evidence="5">Uncharacterized protein</fullName>
    </submittedName>
</protein>
<proteinExistence type="predicted"/>
<keyword evidence="6" id="KW-1185">Reference proteome</keyword>
<evidence type="ECO:0000256" key="4">
    <source>
        <dbReference type="SAM" id="Phobius"/>
    </source>
</evidence>
<feature type="transmembrane region" description="Helical" evidence="4">
    <location>
        <begin position="20"/>
        <end position="42"/>
    </location>
</feature>
<comment type="subcellular location">
    <subcellularLocation>
        <location evidence="1">Membrane</location>
    </subcellularLocation>
</comment>
<keyword evidence="4" id="KW-1133">Transmembrane helix</keyword>
<dbReference type="InterPro" id="IPR023395">
    <property type="entry name" value="MCP_dom_sf"/>
</dbReference>